<evidence type="ECO:0000313" key="3">
    <source>
        <dbReference type="Proteomes" id="UP000319516"/>
    </source>
</evidence>
<protein>
    <submittedName>
        <fullName evidence="2">Catechol 2,3-dioxygenase-like lactoylglutathione lyase family enzyme</fullName>
    </submittedName>
</protein>
<dbReference type="RefSeq" id="WP_141783543.1">
    <property type="nucleotide sequence ID" value="NZ_BAAAIK010000003.1"/>
</dbReference>
<name>A0A542YMF3_9MICO</name>
<feature type="domain" description="Glyoxalase-like" evidence="1">
    <location>
        <begin position="10"/>
        <end position="132"/>
    </location>
</feature>
<proteinExistence type="predicted"/>
<dbReference type="OrthoDB" id="1645442at2"/>
<accession>A0A542YMF3</accession>
<organism evidence="2 3">
    <name type="scientific">Ornithinicoccus hortensis</name>
    <dbReference type="NCBI Taxonomy" id="82346"/>
    <lineage>
        <taxon>Bacteria</taxon>
        <taxon>Bacillati</taxon>
        <taxon>Actinomycetota</taxon>
        <taxon>Actinomycetes</taxon>
        <taxon>Micrococcales</taxon>
        <taxon>Intrasporangiaceae</taxon>
        <taxon>Ornithinicoccus</taxon>
    </lineage>
</organism>
<dbReference type="EMBL" id="VFOP01000001">
    <property type="protein sequence ID" value="TQL49268.1"/>
    <property type="molecule type" value="Genomic_DNA"/>
</dbReference>
<keyword evidence="2" id="KW-0560">Oxidoreductase</keyword>
<dbReference type="PANTHER" id="PTHR35908">
    <property type="entry name" value="HYPOTHETICAL FUSION PROTEIN"/>
    <property type="match status" value="1"/>
</dbReference>
<sequence>MPPRLQLTSVTIGAPAPRELAEFYARLLSTEVAATEPAAPGEPPGAGWAQLRTTGDHGTVTLNFEYEAHYERPVWPSEQGRQQTMEHLDIWVQDLTEAVAWAVECGAELVSHQPQDDVRVLLDPAGHPFCLFR</sequence>
<comment type="caution">
    <text evidence="2">The sequence shown here is derived from an EMBL/GenBank/DDBJ whole genome shotgun (WGS) entry which is preliminary data.</text>
</comment>
<dbReference type="InterPro" id="IPR029068">
    <property type="entry name" value="Glyas_Bleomycin-R_OHBP_Dase"/>
</dbReference>
<evidence type="ECO:0000313" key="2">
    <source>
        <dbReference type="EMBL" id="TQL49268.1"/>
    </source>
</evidence>
<dbReference type="PANTHER" id="PTHR35908:SF1">
    <property type="entry name" value="CONSERVED PROTEIN"/>
    <property type="match status" value="1"/>
</dbReference>
<dbReference type="GO" id="GO:0051213">
    <property type="term" value="F:dioxygenase activity"/>
    <property type="evidence" value="ECO:0007669"/>
    <property type="project" value="UniProtKB-KW"/>
</dbReference>
<evidence type="ECO:0000259" key="1">
    <source>
        <dbReference type="Pfam" id="PF18029"/>
    </source>
</evidence>
<dbReference type="Gene3D" id="3.10.180.10">
    <property type="entry name" value="2,3-Dihydroxybiphenyl 1,2-Dioxygenase, domain 1"/>
    <property type="match status" value="1"/>
</dbReference>
<keyword evidence="2" id="KW-0223">Dioxygenase</keyword>
<dbReference type="Pfam" id="PF18029">
    <property type="entry name" value="Glyoxalase_6"/>
    <property type="match status" value="1"/>
</dbReference>
<keyword evidence="2" id="KW-0456">Lyase</keyword>
<dbReference type="GO" id="GO:0016829">
    <property type="term" value="F:lyase activity"/>
    <property type="evidence" value="ECO:0007669"/>
    <property type="project" value="UniProtKB-KW"/>
</dbReference>
<dbReference type="Proteomes" id="UP000319516">
    <property type="component" value="Unassembled WGS sequence"/>
</dbReference>
<keyword evidence="3" id="KW-1185">Reference proteome</keyword>
<dbReference type="SUPFAM" id="SSF54593">
    <property type="entry name" value="Glyoxalase/Bleomycin resistance protein/Dihydroxybiphenyl dioxygenase"/>
    <property type="match status" value="1"/>
</dbReference>
<dbReference type="AlphaFoldDB" id="A0A542YMF3"/>
<gene>
    <name evidence="2" type="ORF">FB467_0333</name>
</gene>
<dbReference type="InterPro" id="IPR041581">
    <property type="entry name" value="Glyoxalase_6"/>
</dbReference>
<reference evidence="2 3" key="1">
    <citation type="submission" date="2019-06" db="EMBL/GenBank/DDBJ databases">
        <title>Sequencing the genomes of 1000 actinobacteria strains.</title>
        <authorList>
            <person name="Klenk H.-P."/>
        </authorList>
    </citation>
    <scope>NUCLEOTIDE SEQUENCE [LARGE SCALE GENOMIC DNA]</scope>
    <source>
        <strain evidence="2 3">DSM 12335</strain>
    </source>
</reference>